<dbReference type="PANTHER" id="PTHR19271">
    <property type="entry name" value="CYTOCHROME B"/>
    <property type="match status" value="1"/>
</dbReference>
<feature type="transmembrane region" description="Helical" evidence="1">
    <location>
        <begin position="56"/>
        <end position="77"/>
    </location>
</feature>
<dbReference type="PROSITE" id="PS51002">
    <property type="entry name" value="CYTB_NTER"/>
    <property type="match status" value="1"/>
</dbReference>
<dbReference type="AlphaFoldDB" id="H1XYY5"/>
<dbReference type="RefSeq" id="WP_006929278.1">
    <property type="nucleotide sequence ID" value="NZ_CM001402.1"/>
</dbReference>
<dbReference type="GO" id="GO:0016491">
    <property type="term" value="F:oxidoreductase activity"/>
    <property type="evidence" value="ECO:0007669"/>
    <property type="project" value="InterPro"/>
</dbReference>
<organism evidence="4 5">
    <name type="scientific">Caldithrix abyssi DSM 13497</name>
    <dbReference type="NCBI Taxonomy" id="880073"/>
    <lineage>
        <taxon>Bacteria</taxon>
        <taxon>Pseudomonadati</taxon>
        <taxon>Calditrichota</taxon>
        <taxon>Calditrichia</taxon>
        <taxon>Calditrichales</taxon>
        <taxon>Calditrichaceae</taxon>
        <taxon>Caldithrix</taxon>
    </lineage>
</organism>
<dbReference type="InterPro" id="IPR027387">
    <property type="entry name" value="Cytb/b6-like_sf"/>
</dbReference>
<dbReference type="PaxDb" id="880073-Calab_2446"/>
<dbReference type="GO" id="GO:0016020">
    <property type="term" value="C:membrane"/>
    <property type="evidence" value="ECO:0007669"/>
    <property type="project" value="InterPro"/>
</dbReference>
<reference evidence="3 6" key="2">
    <citation type="submission" date="2016-11" db="EMBL/GenBank/DDBJ databases">
        <title>Genomic analysis of Caldithrix abyssi and proposal of a novel bacterial phylum Caldithrichaeota.</title>
        <authorList>
            <person name="Kublanov I."/>
            <person name="Sigalova O."/>
            <person name="Gavrilov S."/>
            <person name="Lebedinsky A."/>
            <person name="Ivanova N."/>
            <person name="Daum C."/>
            <person name="Reddy T."/>
            <person name="Klenk H.P."/>
            <person name="Goker M."/>
            <person name="Reva O."/>
            <person name="Miroshnichenko M."/>
            <person name="Kyprides N."/>
            <person name="Woyke T."/>
            <person name="Gelfand M."/>
        </authorList>
    </citation>
    <scope>NUCLEOTIDE SEQUENCE [LARGE SCALE GENOMIC DNA]</scope>
    <source>
        <strain evidence="3 6">LF13</strain>
    </source>
</reference>
<dbReference type="InterPro" id="IPR036150">
    <property type="entry name" value="Cyt_b/b6_C_sf"/>
</dbReference>
<dbReference type="Proteomes" id="UP000004671">
    <property type="component" value="Chromosome"/>
</dbReference>
<dbReference type="OrthoDB" id="5430247at2"/>
<keyword evidence="1" id="KW-0472">Membrane</keyword>
<dbReference type="HOGENOM" id="CLU_1000147_0_0_0"/>
<name>H1XYY5_CALAY</name>
<feature type="domain" description="Cytochrome b/b6 N-terminal region profile" evidence="2">
    <location>
        <begin position="1"/>
        <end position="192"/>
    </location>
</feature>
<dbReference type="InterPro" id="IPR016174">
    <property type="entry name" value="Di-haem_cyt_TM"/>
</dbReference>
<dbReference type="eggNOG" id="COG1290">
    <property type="taxonomic scope" value="Bacteria"/>
</dbReference>
<evidence type="ECO:0000259" key="2">
    <source>
        <dbReference type="PROSITE" id="PS51002"/>
    </source>
</evidence>
<reference evidence="4 5" key="1">
    <citation type="submission" date="2011-09" db="EMBL/GenBank/DDBJ databases">
        <title>The permanent draft genome of Caldithrix abyssi DSM 13497.</title>
        <authorList>
            <consortium name="US DOE Joint Genome Institute (JGI-PGF)"/>
            <person name="Lucas S."/>
            <person name="Han J."/>
            <person name="Lapidus A."/>
            <person name="Bruce D."/>
            <person name="Goodwin L."/>
            <person name="Pitluck S."/>
            <person name="Peters L."/>
            <person name="Kyrpides N."/>
            <person name="Mavromatis K."/>
            <person name="Ivanova N."/>
            <person name="Mikhailova N."/>
            <person name="Chertkov O."/>
            <person name="Detter J.C."/>
            <person name="Tapia R."/>
            <person name="Han C."/>
            <person name="Land M."/>
            <person name="Hauser L."/>
            <person name="Markowitz V."/>
            <person name="Cheng J.-F."/>
            <person name="Hugenholtz P."/>
            <person name="Woyke T."/>
            <person name="Wu D."/>
            <person name="Spring S."/>
            <person name="Brambilla E."/>
            <person name="Klenk H.-P."/>
            <person name="Eisen J.A."/>
        </authorList>
    </citation>
    <scope>NUCLEOTIDE SEQUENCE [LARGE SCALE GENOMIC DNA]</scope>
    <source>
        <strain evidence="4 5">DSM 13497</strain>
    </source>
</reference>
<keyword evidence="5" id="KW-1185">Reference proteome</keyword>
<feature type="transmembrane region" description="Helical" evidence="1">
    <location>
        <begin position="158"/>
        <end position="177"/>
    </location>
</feature>
<dbReference type="SUPFAM" id="SSF81648">
    <property type="entry name" value="a domain/subunit of cytochrome bc1 complex (Ubiquinol-cytochrome c reductase)"/>
    <property type="match status" value="1"/>
</dbReference>
<dbReference type="SUPFAM" id="SSF81342">
    <property type="entry name" value="Transmembrane di-heme cytochromes"/>
    <property type="match status" value="1"/>
</dbReference>
<dbReference type="Proteomes" id="UP000183868">
    <property type="component" value="Chromosome"/>
</dbReference>
<feature type="transmembrane region" description="Helical" evidence="1">
    <location>
        <begin position="189"/>
        <end position="211"/>
    </location>
</feature>
<dbReference type="PANTHER" id="PTHR19271:SF16">
    <property type="entry name" value="CYTOCHROME B"/>
    <property type="match status" value="1"/>
</dbReference>
<feature type="transmembrane region" description="Helical" evidence="1">
    <location>
        <begin position="12"/>
        <end position="35"/>
    </location>
</feature>
<accession>H1XYY5</accession>
<dbReference type="Pfam" id="PF00033">
    <property type="entry name" value="Cytochrome_B"/>
    <property type="match status" value="1"/>
</dbReference>
<evidence type="ECO:0000313" key="5">
    <source>
        <dbReference type="Proteomes" id="UP000004671"/>
    </source>
</evidence>
<dbReference type="InterPro" id="IPR005797">
    <property type="entry name" value="Cyt_b/b6_N"/>
</dbReference>
<dbReference type="EMBL" id="CP018099">
    <property type="protein sequence ID" value="APF18008.1"/>
    <property type="molecule type" value="Genomic_DNA"/>
</dbReference>
<dbReference type="GO" id="GO:0009055">
    <property type="term" value="F:electron transfer activity"/>
    <property type="evidence" value="ECO:0007669"/>
    <property type="project" value="InterPro"/>
</dbReference>
<dbReference type="GO" id="GO:0022904">
    <property type="term" value="P:respiratory electron transport chain"/>
    <property type="evidence" value="ECO:0007669"/>
    <property type="project" value="InterPro"/>
</dbReference>
<evidence type="ECO:0000313" key="4">
    <source>
        <dbReference type="EMBL" id="EHO42056.1"/>
    </source>
</evidence>
<evidence type="ECO:0000313" key="6">
    <source>
        <dbReference type="Proteomes" id="UP000183868"/>
    </source>
</evidence>
<dbReference type="KEGG" id="caby:Cabys_1259"/>
<keyword evidence="1" id="KW-1133">Transmembrane helix</keyword>
<feature type="transmembrane region" description="Helical" evidence="1">
    <location>
        <begin position="231"/>
        <end position="252"/>
    </location>
</feature>
<proteinExistence type="predicted"/>
<sequence precursor="true">MNYERLFQNRYWLPKLGEITLSSLQIALISGVLLIPGMQSLSEPFKSVSTIVNSGLFGHFLQSCHTYAGDLFLIALALHSVEYLLKRSFTAYHWKSWLWLVILLAVGVLTVFSGFLSMGNLESIEATQIMKHILKTAGAAGEVFFGFLLMSSQNNSTLSILLHHVATFSILTMVLTYMHLKRFKADVYAFYYTLVLIAFLALLIPASIGSHPSAELAVVKGPWYFRGLQEMLAWIPAWLAGVVFPLSILGLLTALPVWAQRQNLILKAIAVLLIFYLIESFIATFFRGAGWQLNVW</sequence>
<protein>
    <submittedName>
        <fullName evidence="3">Cytochrome b/b6/petB</fullName>
    </submittedName>
</protein>
<dbReference type="STRING" id="880073.Cabys_1259"/>
<dbReference type="EMBL" id="CM001402">
    <property type="protein sequence ID" value="EHO42056.1"/>
    <property type="molecule type" value="Genomic_DNA"/>
</dbReference>
<gene>
    <name evidence="3" type="ORF">Cabys_1259</name>
    <name evidence="4" type="ORF">Calab_2446</name>
</gene>
<keyword evidence="1" id="KW-0812">Transmembrane</keyword>
<feature type="transmembrane region" description="Helical" evidence="1">
    <location>
        <begin position="97"/>
        <end position="121"/>
    </location>
</feature>
<evidence type="ECO:0000256" key="1">
    <source>
        <dbReference type="SAM" id="Phobius"/>
    </source>
</evidence>
<dbReference type="Gene3D" id="1.20.810.10">
    <property type="entry name" value="Cytochrome Bc1 Complex, Chain C"/>
    <property type="match status" value="2"/>
</dbReference>
<evidence type="ECO:0000313" key="3">
    <source>
        <dbReference type="EMBL" id="APF18008.1"/>
    </source>
</evidence>
<feature type="transmembrane region" description="Helical" evidence="1">
    <location>
        <begin position="264"/>
        <end position="286"/>
    </location>
</feature>